<evidence type="ECO:0000256" key="6">
    <source>
        <dbReference type="ARBA" id="ARBA00023315"/>
    </source>
</evidence>
<keyword evidence="6" id="KW-0012">Acyltransferase</keyword>
<dbReference type="InterPro" id="IPR000905">
    <property type="entry name" value="Gcp-like_dom"/>
</dbReference>
<dbReference type="GO" id="GO:0046872">
    <property type="term" value="F:metal ion binding"/>
    <property type="evidence" value="ECO:0007669"/>
    <property type="project" value="UniProtKB-KW"/>
</dbReference>
<dbReference type="Pfam" id="PF00814">
    <property type="entry name" value="TsaD"/>
    <property type="match status" value="1"/>
</dbReference>
<sequence>MKTMIALGFEGSANKIGVGVVTLDGTILSNPRHTYITPPGQGFLPRETAQHHLQHVLPLIKSALETAGITPDEIDCLCYTKGPGMGAPLQVSAVVVRVLSQLWKKPIVAVNHCIAHIEMGRIVTGKVKELSERMVKENNRNPLQLKSINHISIVCRSLEKSLDFYQNVLGFFPVRRPSSLNFDGAWLFSCYGIGIHLLQSEDPESMPKITKINPKDNHFSFQCESMATVEKKLEEMEIKYVKTRVEEDGMEVDQLFFHDPDGMMIEICNCDNLPVIPLPHDVMFSCSFN</sequence>
<evidence type="ECO:0000256" key="3">
    <source>
        <dbReference type="ARBA" id="ARBA00022694"/>
    </source>
</evidence>
<dbReference type="Pfam" id="PF00903">
    <property type="entry name" value="Glyoxalase"/>
    <property type="match status" value="1"/>
</dbReference>
<protein>
    <recommendedName>
        <fullName evidence="7">VOC domain-containing protein</fullName>
    </recommendedName>
</protein>
<dbReference type="InterPro" id="IPR004360">
    <property type="entry name" value="Glyas_Fos-R_dOase_dom"/>
</dbReference>
<evidence type="ECO:0000256" key="1">
    <source>
        <dbReference type="ARBA" id="ARBA00022490"/>
    </source>
</evidence>
<accession>A0A8X7ZQV3</accession>
<dbReference type="OrthoDB" id="16820at2759"/>
<keyword evidence="2" id="KW-0808">Transferase</keyword>
<dbReference type="PANTHER" id="PTHR46142:SF14">
    <property type="entry name" value="METHYLMALONYL-COA EPIMERASE, MITOCHONDRIAL-LIKE"/>
    <property type="match status" value="1"/>
</dbReference>
<gene>
    <name evidence="8" type="ORF">POTOM_028816</name>
</gene>
<name>A0A8X7ZQV3_POPTO</name>
<dbReference type="GO" id="GO:0016746">
    <property type="term" value="F:acyltransferase activity"/>
    <property type="evidence" value="ECO:0007669"/>
    <property type="project" value="UniProtKB-KW"/>
</dbReference>
<dbReference type="InterPro" id="IPR037523">
    <property type="entry name" value="VOC_core"/>
</dbReference>
<keyword evidence="3" id="KW-0819">tRNA processing</keyword>
<dbReference type="EMBL" id="JAAWWB010000014">
    <property type="protein sequence ID" value="KAG6767605.1"/>
    <property type="molecule type" value="Genomic_DNA"/>
</dbReference>
<evidence type="ECO:0000256" key="2">
    <source>
        <dbReference type="ARBA" id="ARBA00022679"/>
    </source>
</evidence>
<reference evidence="8" key="1">
    <citation type="journal article" date="2020" name="bioRxiv">
        <title>Hybrid origin of Populus tomentosa Carr. identified through genome sequencing and phylogenomic analysis.</title>
        <authorList>
            <person name="An X."/>
            <person name="Gao K."/>
            <person name="Chen Z."/>
            <person name="Li J."/>
            <person name="Yang X."/>
            <person name="Yang X."/>
            <person name="Zhou J."/>
            <person name="Guo T."/>
            <person name="Zhao T."/>
            <person name="Huang S."/>
            <person name="Miao D."/>
            <person name="Khan W.U."/>
            <person name="Rao P."/>
            <person name="Ye M."/>
            <person name="Lei B."/>
            <person name="Liao W."/>
            <person name="Wang J."/>
            <person name="Ji L."/>
            <person name="Li Y."/>
            <person name="Guo B."/>
            <person name="Mustafa N.S."/>
            <person name="Li S."/>
            <person name="Yun Q."/>
            <person name="Keller S.R."/>
            <person name="Mao J."/>
            <person name="Zhang R."/>
            <person name="Strauss S.H."/>
        </authorList>
    </citation>
    <scope>NUCLEOTIDE SEQUENCE</scope>
    <source>
        <strain evidence="8">GM15</strain>
        <tissue evidence="8">Leaf</tissue>
    </source>
</reference>
<dbReference type="GO" id="GO:0008033">
    <property type="term" value="P:tRNA processing"/>
    <property type="evidence" value="ECO:0007669"/>
    <property type="project" value="UniProtKB-KW"/>
</dbReference>
<evidence type="ECO:0000256" key="5">
    <source>
        <dbReference type="ARBA" id="ARBA00023004"/>
    </source>
</evidence>
<evidence type="ECO:0000259" key="7">
    <source>
        <dbReference type="PROSITE" id="PS51819"/>
    </source>
</evidence>
<organism evidence="8 9">
    <name type="scientific">Populus tomentosa</name>
    <name type="common">Chinese white poplar</name>
    <dbReference type="NCBI Taxonomy" id="118781"/>
    <lineage>
        <taxon>Eukaryota</taxon>
        <taxon>Viridiplantae</taxon>
        <taxon>Streptophyta</taxon>
        <taxon>Embryophyta</taxon>
        <taxon>Tracheophyta</taxon>
        <taxon>Spermatophyta</taxon>
        <taxon>Magnoliopsida</taxon>
        <taxon>eudicotyledons</taxon>
        <taxon>Gunneridae</taxon>
        <taxon>Pentapetalae</taxon>
        <taxon>rosids</taxon>
        <taxon>fabids</taxon>
        <taxon>Malpighiales</taxon>
        <taxon>Salicaceae</taxon>
        <taxon>Saliceae</taxon>
        <taxon>Populus</taxon>
    </lineage>
</organism>
<comment type="caution">
    <text evidence="8">The sequence shown here is derived from an EMBL/GenBank/DDBJ whole genome shotgun (WGS) entry which is preliminary data.</text>
</comment>
<dbReference type="PANTHER" id="PTHR46142">
    <property type="match status" value="1"/>
</dbReference>
<evidence type="ECO:0000256" key="4">
    <source>
        <dbReference type="ARBA" id="ARBA00022723"/>
    </source>
</evidence>
<evidence type="ECO:0000313" key="8">
    <source>
        <dbReference type="EMBL" id="KAG6767605.1"/>
    </source>
</evidence>
<keyword evidence="5" id="KW-0408">Iron</keyword>
<keyword evidence="4" id="KW-0479">Metal-binding</keyword>
<dbReference type="FunFam" id="3.30.420.40:FF:000037">
    <property type="entry name" value="Probable tRNA N6-adenosine threonylcarbamoyltransferase"/>
    <property type="match status" value="1"/>
</dbReference>
<dbReference type="AlphaFoldDB" id="A0A8X7ZQV3"/>
<proteinExistence type="predicted"/>
<evidence type="ECO:0000313" key="9">
    <source>
        <dbReference type="Proteomes" id="UP000886885"/>
    </source>
</evidence>
<dbReference type="Proteomes" id="UP000886885">
    <property type="component" value="Chromosome 7D"/>
</dbReference>
<feature type="domain" description="VOC" evidence="7">
    <location>
        <begin position="147"/>
        <end position="270"/>
    </location>
</feature>
<dbReference type="CDD" id="cd07245">
    <property type="entry name" value="VOC_like"/>
    <property type="match status" value="1"/>
</dbReference>
<dbReference type="PROSITE" id="PS51819">
    <property type="entry name" value="VOC"/>
    <property type="match status" value="1"/>
</dbReference>
<keyword evidence="9" id="KW-1185">Reference proteome</keyword>
<keyword evidence="1" id="KW-0963">Cytoplasm</keyword>